<proteinExistence type="predicted"/>
<dbReference type="AlphaFoldDB" id="A0A3N1CY85"/>
<keyword evidence="4" id="KW-0574">Periplasm</keyword>
<evidence type="ECO:0000313" key="7">
    <source>
        <dbReference type="Proteomes" id="UP000272400"/>
    </source>
</evidence>
<name>A0A3N1CY85_9ACTN</name>
<comment type="subcellular location">
    <subcellularLocation>
        <location evidence="1">Periplasm</location>
    </subcellularLocation>
</comment>
<evidence type="ECO:0000256" key="3">
    <source>
        <dbReference type="ARBA" id="ARBA00022729"/>
    </source>
</evidence>
<dbReference type="SUPFAM" id="SSF53850">
    <property type="entry name" value="Periplasmic binding protein-like II"/>
    <property type="match status" value="1"/>
</dbReference>
<evidence type="ECO:0000313" key="6">
    <source>
        <dbReference type="EMBL" id="ROO86260.1"/>
    </source>
</evidence>
<feature type="signal peptide" evidence="5">
    <location>
        <begin position="1"/>
        <end position="23"/>
    </location>
</feature>
<comment type="caution">
    <text evidence="6">The sequence shown here is derived from an EMBL/GenBank/DDBJ whole genome shotgun (WGS) entry which is preliminary data.</text>
</comment>
<evidence type="ECO:0000256" key="1">
    <source>
        <dbReference type="ARBA" id="ARBA00004418"/>
    </source>
</evidence>
<dbReference type="Gene3D" id="3.40.190.10">
    <property type="entry name" value="Periplasmic binding protein-like II"/>
    <property type="match status" value="2"/>
</dbReference>
<dbReference type="PANTHER" id="PTHR30222:SF17">
    <property type="entry name" value="SPERMIDINE_PUTRESCINE-BINDING PERIPLASMIC PROTEIN"/>
    <property type="match status" value="1"/>
</dbReference>
<keyword evidence="7" id="KW-1185">Reference proteome</keyword>
<protein>
    <submittedName>
        <fullName evidence="6">Spermidine/putrescine-binding protein</fullName>
    </submittedName>
</protein>
<dbReference type="EMBL" id="RJKE01000001">
    <property type="protein sequence ID" value="ROO86260.1"/>
    <property type="molecule type" value="Genomic_DNA"/>
</dbReference>
<dbReference type="Proteomes" id="UP000272400">
    <property type="component" value="Unassembled WGS sequence"/>
</dbReference>
<evidence type="ECO:0000256" key="2">
    <source>
        <dbReference type="ARBA" id="ARBA00022448"/>
    </source>
</evidence>
<sequence length="354" mass="37559">MRRPSLRKLGSVAGALAMTAVLAACGGGGDSQEGSADSAAVSFLNYPGWIGETEIADFQKANSGITVKETAIAEGGSAALASQLAQNKGAYDLVLAGNVTAKRLDQGKLLGEFDPASVPNLAKIPQEYRDAFPWGVPTNTGKVGIAYNKALVPNPPKSWKELFDRADEFKGKIVFPDYDRDVISIALLSLGYDLNSTDTDELAKAEKLIIDMKPKLLAFASSDQDKPLIGGSAAIAVLYDYTYAGAESDKIGWISPAEGTPGYIEGVVPVAGAKSTAASMKFLDFHLDPVNYAGFINTTGASFLMKDAEGSIDKKILDNVALKPSDTSPFLAEEFLDTKTEEARNAMWQRVKAS</sequence>
<dbReference type="CDD" id="cd13590">
    <property type="entry name" value="PBP2_PotD_PotF_like"/>
    <property type="match status" value="1"/>
</dbReference>
<gene>
    <name evidence="6" type="ORF">EDD29_3823</name>
</gene>
<dbReference type="InterPro" id="IPR001188">
    <property type="entry name" value="Sperm_putr-bd"/>
</dbReference>
<accession>A0A3N1CY85</accession>
<organism evidence="6 7">
    <name type="scientific">Actinocorallia herbida</name>
    <dbReference type="NCBI Taxonomy" id="58109"/>
    <lineage>
        <taxon>Bacteria</taxon>
        <taxon>Bacillati</taxon>
        <taxon>Actinomycetota</taxon>
        <taxon>Actinomycetes</taxon>
        <taxon>Streptosporangiales</taxon>
        <taxon>Thermomonosporaceae</taxon>
        <taxon>Actinocorallia</taxon>
    </lineage>
</organism>
<dbReference type="InterPro" id="IPR006059">
    <property type="entry name" value="SBP"/>
</dbReference>
<dbReference type="OrthoDB" id="366726at2"/>
<evidence type="ECO:0000256" key="4">
    <source>
        <dbReference type="ARBA" id="ARBA00022764"/>
    </source>
</evidence>
<dbReference type="GO" id="GO:0042597">
    <property type="term" value="C:periplasmic space"/>
    <property type="evidence" value="ECO:0007669"/>
    <property type="project" value="UniProtKB-SubCell"/>
</dbReference>
<reference evidence="6 7" key="1">
    <citation type="submission" date="2018-11" db="EMBL/GenBank/DDBJ databases">
        <title>Sequencing the genomes of 1000 actinobacteria strains.</title>
        <authorList>
            <person name="Klenk H.-P."/>
        </authorList>
    </citation>
    <scope>NUCLEOTIDE SEQUENCE [LARGE SCALE GENOMIC DNA]</scope>
    <source>
        <strain evidence="6 7">DSM 44254</strain>
    </source>
</reference>
<dbReference type="Pfam" id="PF13416">
    <property type="entry name" value="SBP_bac_8"/>
    <property type="match status" value="1"/>
</dbReference>
<evidence type="ECO:0000256" key="5">
    <source>
        <dbReference type="SAM" id="SignalP"/>
    </source>
</evidence>
<dbReference type="GO" id="GO:0019808">
    <property type="term" value="F:polyamine binding"/>
    <property type="evidence" value="ECO:0007669"/>
    <property type="project" value="InterPro"/>
</dbReference>
<keyword evidence="2" id="KW-0813">Transport</keyword>
<dbReference type="PRINTS" id="PR00909">
    <property type="entry name" value="SPERMDNBNDNG"/>
</dbReference>
<keyword evidence="3 5" id="KW-0732">Signal</keyword>
<dbReference type="PROSITE" id="PS51257">
    <property type="entry name" value="PROKAR_LIPOPROTEIN"/>
    <property type="match status" value="1"/>
</dbReference>
<dbReference type="PANTHER" id="PTHR30222">
    <property type="entry name" value="SPERMIDINE/PUTRESCINE-BINDING PERIPLASMIC PROTEIN"/>
    <property type="match status" value="1"/>
</dbReference>
<dbReference type="GO" id="GO:0015846">
    <property type="term" value="P:polyamine transport"/>
    <property type="evidence" value="ECO:0007669"/>
    <property type="project" value="InterPro"/>
</dbReference>
<feature type="chain" id="PRO_5018022008" evidence="5">
    <location>
        <begin position="24"/>
        <end position="354"/>
    </location>
</feature>